<dbReference type="InterPro" id="IPR034163">
    <property type="entry name" value="Aspergillopepsin-like_cat_dom"/>
</dbReference>
<dbReference type="PANTHER" id="PTHR47966:SF2">
    <property type="entry name" value="ASPERGILLOPEPSIN-1-RELATED"/>
    <property type="match status" value="1"/>
</dbReference>
<evidence type="ECO:0000256" key="2">
    <source>
        <dbReference type="ARBA" id="ARBA00022670"/>
    </source>
</evidence>
<feature type="active site" evidence="5">
    <location>
        <position position="106"/>
    </location>
</feature>
<dbReference type="PROSITE" id="PS00141">
    <property type="entry name" value="ASP_PROTEASE"/>
    <property type="match status" value="1"/>
</dbReference>
<protein>
    <submittedName>
        <fullName evidence="9">Aspartic peptidase domain-containing protein</fullName>
    </submittedName>
</protein>
<dbReference type="PRINTS" id="PR00792">
    <property type="entry name" value="PEPSIN"/>
</dbReference>
<evidence type="ECO:0000256" key="7">
    <source>
        <dbReference type="SAM" id="SignalP"/>
    </source>
</evidence>
<evidence type="ECO:0000256" key="4">
    <source>
        <dbReference type="ARBA" id="ARBA00022801"/>
    </source>
</evidence>
<keyword evidence="2 6" id="KW-0645">Protease</keyword>
<dbReference type="PANTHER" id="PTHR47966">
    <property type="entry name" value="BETA-SITE APP-CLEAVING ENZYME, ISOFORM A-RELATED"/>
    <property type="match status" value="1"/>
</dbReference>
<accession>A0AAN7BM30</accession>
<name>A0AAN7BM30_9PEZI</name>
<keyword evidence="7" id="KW-0732">Signal</keyword>
<organism evidence="9 10">
    <name type="scientific">Podospora fimiseda</name>
    <dbReference type="NCBI Taxonomy" id="252190"/>
    <lineage>
        <taxon>Eukaryota</taxon>
        <taxon>Fungi</taxon>
        <taxon>Dikarya</taxon>
        <taxon>Ascomycota</taxon>
        <taxon>Pezizomycotina</taxon>
        <taxon>Sordariomycetes</taxon>
        <taxon>Sordariomycetidae</taxon>
        <taxon>Sordariales</taxon>
        <taxon>Podosporaceae</taxon>
        <taxon>Podospora</taxon>
    </lineage>
</organism>
<evidence type="ECO:0000256" key="1">
    <source>
        <dbReference type="ARBA" id="ARBA00007447"/>
    </source>
</evidence>
<evidence type="ECO:0000313" key="10">
    <source>
        <dbReference type="Proteomes" id="UP001301958"/>
    </source>
</evidence>
<keyword evidence="3 6" id="KW-0064">Aspartyl protease</keyword>
<dbReference type="InterPro" id="IPR021109">
    <property type="entry name" value="Peptidase_aspartic_dom_sf"/>
</dbReference>
<dbReference type="GO" id="GO:0006508">
    <property type="term" value="P:proteolysis"/>
    <property type="evidence" value="ECO:0007669"/>
    <property type="project" value="UniProtKB-KW"/>
</dbReference>
<feature type="domain" description="Peptidase A1" evidence="8">
    <location>
        <begin position="88"/>
        <end position="401"/>
    </location>
</feature>
<evidence type="ECO:0000259" key="8">
    <source>
        <dbReference type="PROSITE" id="PS51767"/>
    </source>
</evidence>
<dbReference type="PROSITE" id="PS51767">
    <property type="entry name" value="PEPTIDASE_A1"/>
    <property type="match status" value="1"/>
</dbReference>
<dbReference type="EMBL" id="MU865359">
    <property type="protein sequence ID" value="KAK4225792.1"/>
    <property type="molecule type" value="Genomic_DNA"/>
</dbReference>
<dbReference type="InterPro" id="IPR033121">
    <property type="entry name" value="PEPTIDASE_A1"/>
</dbReference>
<proteinExistence type="inferred from homology"/>
<feature type="signal peptide" evidence="7">
    <location>
        <begin position="1"/>
        <end position="19"/>
    </location>
</feature>
<evidence type="ECO:0000256" key="3">
    <source>
        <dbReference type="ARBA" id="ARBA00022750"/>
    </source>
</evidence>
<comment type="caution">
    <text evidence="9">The sequence shown here is derived from an EMBL/GenBank/DDBJ whole genome shotgun (WGS) entry which is preliminary data.</text>
</comment>
<evidence type="ECO:0000256" key="5">
    <source>
        <dbReference type="PIRSR" id="PIRSR601461-1"/>
    </source>
</evidence>
<comment type="similarity">
    <text evidence="1 6">Belongs to the peptidase A1 family.</text>
</comment>
<keyword evidence="4 6" id="KW-0378">Hydrolase</keyword>
<sequence length="407" mass="44486">MATMFLWVLLATLALLVGASPTRHNLAPRSVSVGLERNPTYTPNGPGEYMFALKKWGKNIPDELSQFTSSKGQTGDLDATSVRNDREYLSRVGFGTPFQYLNVDLDTGSADVWVYSSETALDLSGNRPIWVIENSTSAKRIKGAVWSITYGDSSSAWGNVYTDHIDLGGIVVHDAVVESAMDVSPMLAAEPNLNGLFGLAYGLKSEVSPHQPTVLSTLLNQLDQQVFTADLKYHSSDGGYTFGYIDEGRHLDEIQYTPLIPDAKFWEFNFTGVHVGGQNVWYLAQWRAIADTGTTLILLSHDIAELYYSAIPSAKQDKELGGLWVFECNADTLPDFEIGLANGWVGTVPGRFMNYTTVGGNSTLCMGGLQEIEHDFGILGDIFLKAVYAVFDVAGGRIGFANKELAY</sequence>
<reference evidence="9" key="1">
    <citation type="journal article" date="2023" name="Mol. Phylogenet. Evol.">
        <title>Genome-scale phylogeny and comparative genomics of the fungal order Sordariales.</title>
        <authorList>
            <person name="Hensen N."/>
            <person name="Bonometti L."/>
            <person name="Westerberg I."/>
            <person name="Brannstrom I.O."/>
            <person name="Guillou S."/>
            <person name="Cros-Aarteil S."/>
            <person name="Calhoun S."/>
            <person name="Haridas S."/>
            <person name="Kuo A."/>
            <person name="Mondo S."/>
            <person name="Pangilinan J."/>
            <person name="Riley R."/>
            <person name="LaButti K."/>
            <person name="Andreopoulos B."/>
            <person name="Lipzen A."/>
            <person name="Chen C."/>
            <person name="Yan M."/>
            <person name="Daum C."/>
            <person name="Ng V."/>
            <person name="Clum A."/>
            <person name="Steindorff A."/>
            <person name="Ohm R.A."/>
            <person name="Martin F."/>
            <person name="Silar P."/>
            <person name="Natvig D.O."/>
            <person name="Lalanne C."/>
            <person name="Gautier V."/>
            <person name="Ament-Velasquez S.L."/>
            <person name="Kruys A."/>
            <person name="Hutchinson M.I."/>
            <person name="Powell A.J."/>
            <person name="Barry K."/>
            <person name="Miller A.N."/>
            <person name="Grigoriev I.V."/>
            <person name="Debuchy R."/>
            <person name="Gladieux P."/>
            <person name="Hiltunen Thoren M."/>
            <person name="Johannesson H."/>
        </authorList>
    </citation>
    <scope>NUCLEOTIDE SEQUENCE</scope>
    <source>
        <strain evidence="9">CBS 990.96</strain>
    </source>
</reference>
<reference evidence="9" key="2">
    <citation type="submission" date="2023-05" db="EMBL/GenBank/DDBJ databases">
        <authorList>
            <consortium name="Lawrence Berkeley National Laboratory"/>
            <person name="Steindorff A."/>
            <person name="Hensen N."/>
            <person name="Bonometti L."/>
            <person name="Westerberg I."/>
            <person name="Brannstrom I.O."/>
            <person name="Guillou S."/>
            <person name="Cros-Aarteil S."/>
            <person name="Calhoun S."/>
            <person name="Haridas S."/>
            <person name="Kuo A."/>
            <person name="Mondo S."/>
            <person name="Pangilinan J."/>
            <person name="Riley R."/>
            <person name="Labutti K."/>
            <person name="Andreopoulos B."/>
            <person name="Lipzen A."/>
            <person name="Chen C."/>
            <person name="Yanf M."/>
            <person name="Daum C."/>
            <person name="Ng V."/>
            <person name="Clum A."/>
            <person name="Ohm R."/>
            <person name="Martin F."/>
            <person name="Silar P."/>
            <person name="Natvig D."/>
            <person name="Lalanne C."/>
            <person name="Gautier V."/>
            <person name="Ament-Velasquez S.L."/>
            <person name="Kruys A."/>
            <person name="Hutchinson M.I."/>
            <person name="Powell A.J."/>
            <person name="Barry K."/>
            <person name="Miller A.N."/>
            <person name="Grigoriev I.V."/>
            <person name="Debuchy R."/>
            <person name="Gladieux P."/>
            <person name="Thoren M.H."/>
            <person name="Johannesson H."/>
        </authorList>
    </citation>
    <scope>NUCLEOTIDE SEQUENCE</scope>
    <source>
        <strain evidence="9">CBS 990.96</strain>
    </source>
</reference>
<keyword evidence="10" id="KW-1185">Reference proteome</keyword>
<dbReference type="CDD" id="cd06097">
    <property type="entry name" value="Aspergillopepsin_like"/>
    <property type="match status" value="1"/>
</dbReference>
<dbReference type="InterPro" id="IPR001461">
    <property type="entry name" value="Aspartic_peptidase_A1"/>
</dbReference>
<dbReference type="Gene3D" id="2.40.70.10">
    <property type="entry name" value="Acid Proteases"/>
    <property type="match status" value="2"/>
</dbReference>
<evidence type="ECO:0000256" key="6">
    <source>
        <dbReference type="RuleBase" id="RU000454"/>
    </source>
</evidence>
<feature type="chain" id="PRO_5043044200" evidence="7">
    <location>
        <begin position="20"/>
        <end position="407"/>
    </location>
</feature>
<evidence type="ECO:0000313" key="9">
    <source>
        <dbReference type="EMBL" id="KAK4225792.1"/>
    </source>
</evidence>
<gene>
    <name evidence="9" type="ORF">QBC38DRAFT_482048</name>
</gene>
<dbReference type="Proteomes" id="UP001301958">
    <property type="component" value="Unassembled WGS sequence"/>
</dbReference>
<dbReference type="SUPFAM" id="SSF50630">
    <property type="entry name" value="Acid proteases"/>
    <property type="match status" value="1"/>
</dbReference>
<dbReference type="AlphaFoldDB" id="A0AAN7BM30"/>
<dbReference type="InterPro" id="IPR001969">
    <property type="entry name" value="Aspartic_peptidase_AS"/>
</dbReference>
<feature type="active site" evidence="5">
    <location>
        <position position="291"/>
    </location>
</feature>
<dbReference type="GO" id="GO:0004190">
    <property type="term" value="F:aspartic-type endopeptidase activity"/>
    <property type="evidence" value="ECO:0007669"/>
    <property type="project" value="UniProtKB-KW"/>
</dbReference>
<dbReference type="Pfam" id="PF00026">
    <property type="entry name" value="Asp"/>
    <property type="match status" value="1"/>
</dbReference>